<dbReference type="EMBL" id="CAJNOJ010000286">
    <property type="protein sequence ID" value="CAF1370133.1"/>
    <property type="molecule type" value="Genomic_DNA"/>
</dbReference>
<evidence type="ECO:0000313" key="3">
    <source>
        <dbReference type="EMBL" id="CAF1602691.1"/>
    </source>
</evidence>
<organism evidence="2 5">
    <name type="scientific">Adineta ricciae</name>
    <name type="common">Rotifer</name>
    <dbReference type="NCBI Taxonomy" id="249248"/>
    <lineage>
        <taxon>Eukaryota</taxon>
        <taxon>Metazoa</taxon>
        <taxon>Spiralia</taxon>
        <taxon>Gnathifera</taxon>
        <taxon>Rotifera</taxon>
        <taxon>Eurotatoria</taxon>
        <taxon>Bdelloidea</taxon>
        <taxon>Adinetida</taxon>
        <taxon>Adinetidae</taxon>
        <taxon>Adineta</taxon>
    </lineage>
</organism>
<dbReference type="AlphaFoldDB" id="A0A815IW81"/>
<name>A0A815IW81_ADIRI</name>
<dbReference type="Proteomes" id="UP000663828">
    <property type="component" value="Unassembled WGS sequence"/>
</dbReference>
<evidence type="ECO:0000313" key="5">
    <source>
        <dbReference type="Proteomes" id="UP000663852"/>
    </source>
</evidence>
<gene>
    <name evidence="2" type="ORF">EDS130_LOCUS34326</name>
    <name evidence="3" type="ORF">XAT740_LOCUS47897</name>
</gene>
<feature type="chain" id="PRO_5036227868" description="Apple domain-containing protein" evidence="1">
    <location>
        <begin position="20"/>
        <end position="381"/>
    </location>
</feature>
<keyword evidence="1" id="KW-0732">Signal</keyword>
<evidence type="ECO:0000313" key="2">
    <source>
        <dbReference type="EMBL" id="CAF1370133.1"/>
    </source>
</evidence>
<proteinExistence type="predicted"/>
<dbReference type="Proteomes" id="UP000663852">
    <property type="component" value="Unassembled WGS sequence"/>
</dbReference>
<accession>A0A815IW81</accession>
<evidence type="ECO:0000313" key="4">
    <source>
        <dbReference type="Proteomes" id="UP000663828"/>
    </source>
</evidence>
<sequence length="381" mass="42866">MLLLFLFIVHSIISRLALSSLPIRSAQIKIYHQHSYIVSHIINQIGFGVYAKDLYSCIYSCQNNDFCRTAVFDSQLFTCRLYEECNTQGQMVFDPYQTLISFLVCKDEPDNAGFSSPLIESIPMQTVMSNAVWIQNLTPTSDSWWPFFVNDEIYVPIDNVVYIYETNTYSFVRSLMIPVTSSLSYLRGDSQGILMYTQQDDPKFYIYSLITNQLTTIDISFTGDTFCYSTSFIAMISTSLNVVDVYLRTSINNSATFIYRINGWNSIDHCIIINDEQMITTVNTGGLQTTMLSKANYNSTITTLSLNTSYLPTGAALNIDAANRLYAAPDSFWQTSTAFSTDGKLLGTHGGTQDCAGKASKYKFILLTTDGSQVSVYEYKP</sequence>
<feature type="signal peptide" evidence="1">
    <location>
        <begin position="1"/>
        <end position="19"/>
    </location>
</feature>
<comment type="caution">
    <text evidence="2">The sequence shown here is derived from an EMBL/GenBank/DDBJ whole genome shotgun (WGS) entry which is preliminary data.</text>
</comment>
<keyword evidence="4" id="KW-1185">Reference proteome</keyword>
<evidence type="ECO:0008006" key="6">
    <source>
        <dbReference type="Google" id="ProtNLM"/>
    </source>
</evidence>
<reference evidence="2" key="1">
    <citation type="submission" date="2021-02" db="EMBL/GenBank/DDBJ databases">
        <authorList>
            <person name="Nowell W R."/>
        </authorList>
    </citation>
    <scope>NUCLEOTIDE SEQUENCE</scope>
</reference>
<dbReference type="EMBL" id="CAJNOR010006745">
    <property type="protein sequence ID" value="CAF1602691.1"/>
    <property type="molecule type" value="Genomic_DNA"/>
</dbReference>
<protein>
    <recommendedName>
        <fullName evidence="6">Apple domain-containing protein</fullName>
    </recommendedName>
</protein>
<evidence type="ECO:0000256" key="1">
    <source>
        <dbReference type="SAM" id="SignalP"/>
    </source>
</evidence>